<feature type="coiled-coil region" evidence="6">
    <location>
        <begin position="339"/>
        <end position="397"/>
    </location>
</feature>
<dbReference type="Proteomes" id="UP000184533">
    <property type="component" value="Unassembled WGS sequence"/>
</dbReference>
<dbReference type="InterPro" id="IPR003856">
    <property type="entry name" value="LPS_length_determ_N"/>
</dbReference>
<dbReference type="PATRIC" id="fig|1121477.3.peg.2571"/>
<proteinExistence type="predicted"/>
<feature type="compositionally biased region" description="Acidic residues" evidence="7">
    <location>
        <begin position="521"/>
        <end position="533"/>
    </location>
</feature>
<feature type="domain" description="Polysaccharide chain length determinant N-terminal" evidence="9">
    <location>
        <begin position="12"/>
        <end position="103"/>
    </location>
</feature>
<evidence type="ECO:0000256" key="4">
    <source>
        <dbReference type="ARBA" id="ARBA00022989"/>
    </source>
</evidence>
<evidence type="ECO:0000256" key="3">
    <source>
        <dbReference type="ARBA" id="ARBA00022692"/>
    </source>
</evidence>
<gene>
    <name evidence="11" type="ORF">SAMN02745223_03511</name>
    <name evidence="10" type="ORF">VW29_07415</name>
</gene>
<dbReference type="PANTHER" id="PTHR32309">
    <property type="entry name" value="TYROSINE-PROTEIN KINASE"/>
    <property type="match status" value="1"/>
</dbReference>
<reference evidence="11 13" key="2">
    <citation type="submission" date="2016-11" db="EMBL/GenBank/DDBJ databases">
        <authorList>
            <person name="Jaros S."/>
            <person name="Januszkiewicz K."/>
            <person name="Wedrychowicz H."/>
        </authorList>
    </citation>
    <scope>NUCLEOTIDE SEQUENCE [LARGE SCALE GENOMIC DNA]</scope>
    <source>
        <strain evidence="11 13">DSM 17137</strain>
    </source>
</reference>
<evidence type="ECO:0000313" key="12">
    <source>
        <dbReference type="Proteomes" id="UP000033608"/>
    </source>
</evidence>
<keyword evidence="6" id="KW-0175">Coiled coil</keyword>
<evidence type="ECO:0000256" key="6">
    <source>
        <dbReference type="SAM" id="Coils"/>
    </source>
</evidence>
<reference evidence="10 12" key="1">
    <citation type="submission" date="2015-03" db="EMBL/GenBank/DDBJ databases">
        <authorList>
            <person name="Hassan Y.I."/>
            <person name="Lepp D."/>
            <person name="Zhou T."/>
        </authorList>
    </citation>
    <scope>NUCLEOTIDE SEQUENCE [LARGE SCALE GENOMIC DNA]</scope>
    <source>
        <strain evidence="10 12">DSM 17137</strain>
    </source>
</reference>
<evidence type="ECO:0000256" key="1">
    <source>
        <dbReference type="ARBA" id="ARBA00004651"/>
    </source>
</evidence>
<dbReference type="InterPro" id="IPR050445">
    <property type="entry name" value="Bact_polysacc_biosynth/exp"/>
</dbReference>
<dbReference type="PANTHER" id="PTHR32309:SF13">
    <property type="entry name" value="FERRIC ENTEROBACTIN TRANSPORT PROTEIN FEPE"/>
    <property type="match status" value="1"/>
</dbReference>
<accession>A0A0F5LU32</accession>
<keyword evidence="4 8" id="KW-1133">Transmembrane helix</keyword>
<feature type="transmembrane region" description="Helical" evidence="8">
    <location>
        <begin position="29"/>
        <end position="51"/>
    </location>
</feature>
<protein>
    <submittedName>
        <fullName evidence="11">Uncharacterized protein involved in exopolysaccharide biosynthesis</fullName>
    </submittedName>
</protein>
<dbReference type="EMBL" id="LAJF01000060">
    <property type="protein sequence ID" value="KKB85157.1"/>
    <property type="molecule type" value="Genomic_DNA"/>
</dbReference>
<keyword evidence="2" id="KW-1003">Cell membrane</keyword>
<evidence type="ECO:0000259" key="9">
    <source>
        <dbReference type="Pfam" id="PF02706"/>
    </source>
</evidence>
<evidence type="ECO:0000256" key="5">
    <source>
        <dbReference type="ARBA" id="ARBA00023136"/>
    </source>
</evidence>
<dbReference type="OrthoDB" id="7786248at2"/>
<evidence type="ECO:0000313" key="10">
    <source>
        <dbReference type="EMBL" id="KKB85157.1"/>
    </source>
</evidence>
<dbReference type="GO" id="GO:0005886">
    <property type="term" value="C:plasma membrane"/>
    <property type="evidence" value="ECO:0007669"/>
    <property type="project" value="UniProtKB-SubCell"/>
</dbReference>
<sequence>MAYESDALRDARIDVGAVFGAVVRRLPRIIVVTLLLLALTFAALMFMPRLYESSASILVEQRANLLRSPNEPVPSMSGDAGLVSSQIELLKSRDTLMKVIDELDLRAVPEFNGSDAGPSPQALIARVLGRQPAPASIDETVLASLLNRMTVIQERDSRIISVLVRSTDPGLAARIANAVANAHVARRTALSLSDTAEASGWLRTEIDKLRVAVGEAESAVANFKVDNDLFTGANNTSLVDQQLSSIASQLNAAQERRSTALSRAQLIRGLIERGQSIEGVPDVRDSTVIQRLSEEKARLQGERAQRSATLLNNHPSIQALVAQIAELDSQISIEGRSVADALEAEAQIEEALEASLREQLTSAKGSASTATQDTVTLDGLQREAKAQRDLLESYLLRYTEAISRTDSNSALPDVRVVTLAAPSIVPASPKTALILMAVGIVALAGQIGLVVFGELMSGRAIVASRNDFSDNDAVSEPEPAWDEPLRAQDELEVAPFIADEQEPDPSWQEPLVAEAAPETASVDEERIEPEADQPDSAVTELDPAAPVADDALYVAPAVEAEWDDDADHEDQRVDEAAGTLDDVRENFFSMLHQSGLEDDTPAQMPSAAINQDPDWLRAAQAAFADLAADLALGRSRVVILAGHGTNQDCELLAEALAADALDKGLSVALVDAGSAYPTEELGLSDLSSGAASFGDVVHKSLDNAFAEVPWGQGAVIDPRSTKPLTLIEALGDIYEVVIVMTGVVDEASTLPLFAPLEGRLVLVAGERANRREFEGVREQLDEAGFGLAEVVASPELVAA</sequence>
<evidence type="ECO:0000256" key="8">
    <source>
        <dbReference type="SAM" id="Phobius"/>
    </source>
</evidence>
<dbReference type="Pfam" id="PF02706">
    <property type="entry name" value="Wzz"/>
    <property type="match status" value="1"/>
</dbReference>
<dbReference type="EMBL" id="FQVC01000013">
    <property type="protein sequence ID" value="SHF77154.1"/>
    <property type="molecule type" value="Genomic_DNA"/>
</dbReference>
<keyword evidence="12" id="KW-1185">Reference proteome</keyword>
<name>A0A0F5LU32_9HYPH</name>
<organism evidence="10 12">
    <name type="scientific">Devosia limi DSM 17137</name>
    <dbReference type="NCBI Taxonomy" id="1121477"/>
    <lineage>
        <taxon>Bacteria</taxon>
        <taxon>Pseudomonadati</taxon>
        <taxon>Pseudomonadota</taxon>
        <taxon>Alphaproteobacteria</taxon>
        <taxon>Hyphomicrobiales</taxon>
        <taxon>Devosiaceae</taxon>
        <taxon>Devosia</taxon>
    </lineage>
</organism>
<evidence type="ECO:0000313" key="11">
    <source>
        <dbReference type="EMBL" id="SHF77154.1"/>
    </source>
</evidence>
<dbReference type="STRING" id="1121477.SAMN02745223_03511"/>
<evidence type="ECO:0000256" key="7">
    <source>
        <dbReference type="SAM" id="MobiDB-lite"/>
    </source>
</evidence>
<dbReference type="RefSeq" id="WP_046134674.1">
    <property type="nucleotide sequence ID" value="NZ_FQVC01000013.1"/>
</dbReference>
<keyword evidence="5 8" id="KW-0472">Membrane</keyword>
<dbReference type="Proteomes" id="UP000033608">
    <property type="component" value="Unassembled WGS sequence"/>
</dbReference>
<evidence type="ECO:0000313" key="13">
    <source>
        <dbReference type="Proteomes" id="UP000184533"/>
    </source>
</evidence>
<dbReference type="AlphaFoldDB" id="A0A0F5LU32"/>
<dbReference type="GO" id="GO:0004713">
    <property type="term" value="F:protein tyrosine kinase activity"/>
    <property type="evidence" value="ECO:0007669"/>
    <property type="project" value="TreeGrafter"/>
</dbReference>
<evidence type="ECO:0000256" key="2">
    <source>
        <dbReference type="ARBA" id="ARBA00022475"/>
    </source>
</evidence>
<feature type="region of interest" description="Disordered" evidence="7">
    <location>
        <begin position="512"/>
        <end position="538"/>
    </location>
</feature>
<comment type="subcellular location">
    <subcellularLocation>
        <location evidence="1">Cell membrane</location>
        <topology evidence="1">Multi-pass membrane protein</topology>
    </subcellularLocation>
</comment>
<keyword evidence="3 8" id="KW-0812">Transmembrane</keyword>